<dbReference type="Proteomes" id="UP001055125">
    <property type="component" value="Unassembled WGS sequence"/>
</dbReference>
<protein>
    <submittedName>
        <fullName evidence="1">Uncharacterized protein</fullName>
    </submittedName>
</protein>
<dbReference type="RefSeq" id="WP_238246041.1">
    <property type="nucleotide sequence ID" value="NZ_BPQP01000072.1"/>
</dbReference>
<proteinExistence type="predicted"/>
<keyword evidence="2" id="KW-1185">Reference proteome</keyword>
<evidence type="ECO:0000313" key="1">
    <source>
        <dbReference type="EMBL" id="GJD96950.1"/>
    </source>
</evidence>
<accession>A0ABQ4S1F9</accession>
<name>A0ABQ4S1F9_9HYPH</name>
<reference evidence="1" key="1">
    <citation type="journal article" date="2021" name="Front. Microbiol.">
        <title>Comprehensive Comparative Genomics and Phenotyping of Methylobacterium Species.</title>
        <authorList>
            <person name="Alessa O."/>
            <person name="Ogura Y."/>
            <person name="Fujitani Y."/>
            <person name="Takami H."/>
            <person name="Hayashi T."/>
            <person name="Sahin N."/>
            <person name="Tani A."/>
        </authorList>
    </citation>
    <scope>NUCLEOTIDE SEQUENCE</scope>
    <source>
        <strain evidence="1">DSM 19015</strain>
    </source>
</reference>
<sequence length="393" mass="40778">MGLVGAGRSRSRSRIALGLAGLALAAAGLACLAGPAALTKTYAGLSLALEGRLQTRPQPIATRITLGPGGRDLRLWGEIAEGAADRLGQLLDANRQVERIHLTSEGGLVDEAEAIAARVAARGLVTYVPDYCVSACTLVFVRGRERLIQASSRLGFHAPYEPGLFGQAFQADASPERRAYLAAGVDAAFATEALQVASDDLWVPDAARLLAARVATGVVDSGRFPDSGLDDDDSLDAARAAILRNLDLLAEFKEVPGLTERLALWYRDAYRAGVSEGEALDGLRRLAAAEVMRAARGAEAAPVLGLGRYLLKAMRAAPSDICSIIGGAGDVALAQQVLAGETPRGASGARGACAELISAYAEALARPGPDASAALRHLLFRGGLPVQEVSALP</sequence>
<comment type="caution">
    <text evidence="1">The sequence shown here is derived from an EMBL/GenBank/DDBJ whole genome shotgun (WGS) entry which is preliminary data.</text>
</comment>
<dbReference type="EMBL" id="BPQP01000072">
    <property type="protein sequence ID" value="GJD96950.1"/>
    <property type="molecule type" value="Genomic_DNA"/>
</dbReference>
<reference evidence="1" key="2">
    <citation type="submission" date="2021-08" db="EMBL/GenBank/DDBJ databases">
        <authorList>
            <person name="Tani A."/>
            <person name="Ola A."/>
            <person name="Ogura Y."/>
            <person name="Katsura K."/>
            <person name="Hayashi T."/>
        </authorList>
    </citation>
    <scope>NUCLEOTIDE SEQUENCE</scope>
    <source>
        <strain evidence="1">DSM 19015</strain>
    </source>
</reference>
<organism evidence="1 2">
    <name type="scientific">Methylobacterium iners</name>
    <dbReference type="NCBI Taxonomy" id="418707"/>
    <lineage>
        <taxon>Bacteria</taxon>
        <taxon>Pseudomonadati</taxon>
        <taxon>Pseudomonadota</taxon>
        <taxon>Alphaproteobacteria</taxon>
        <taxon>Hyphomicrobiales</taxon>
        <taxon>Methylobacteriaceae</taxon>
        <taxon>Methylobacterium</taxon>
    </lineage>
</organism>
<dbReference type="SUPFAM" id="SSF52096">
    <property type="entry name" value="ClpP/crotonase"/>
    <property type="match status" value="1"/>
</dbReference>
<gene>
    <name evidence="1" type="ORF">OCOJLMKI_4178</name>
</gene>
<evidence type="ECO:0000313" key="2">
    <source>
        <dbReference type="Proteomes" id="UP001055125"/>
    </source>
</evidence>
<dbReference type="InterPro" id="IPR029045">
    <property type="entry name" value="ClpP/crotonase-like_dom_sf"/>
</dbReference>
<dbReference type="Gene3D" id="3.90.226.10">
    <property type="entry name" value="2-enoyl-CoA Hydratase, Chain A, domain 1"/>
    <property type="match status" value="1"/>
</dbReference>